<dbReference type="Proteomes" id="UP000677054">
    <property type="component" value="Unassembled WGS sequence"/>
</dbReference>
<evidence type="ECO:0000256" key="1">
    <source>
        <dbReference type="SAM" id="MobiDB-lite"/>
    </source>
</evidence>
<feature type="region of interest" description="Disordered" evidence="1">
    <location>
        <begin position="44"/>
        <end position="63"/>
    </location>
</feature>
<evidence type="ECO:0000313" key="3">
    <source>
        <dbReference type="Proteomes" id="UP000677054"/>
    </source>
</evidence>
<dbReference type="EMBL" id="LR899779">
    <property type="protein sequence ID" value="CAD7242406.1"/>
    <property type="molecule type" value="Genomic_DNA"/>
</dbReference>
<sequence>MLRCGQRFRLAIRYEEHLIKEARETVPFVFITEEEQIVCGEENIEEKEQEETGKGKMVKRDEQSFKGKQVEEVSLFKNASKKAEKKQRKITAIKLDKKEHLIKIEETQLSSPNSAKLVPSLPESSGGNSLVQQQAREFATNEMQADLDSVHPINTNGVGLILGIVNADGTVTLDKPGCLTGPAFLGSIQGENTPLQPQVPGCPEQQQQIQPAMDSSLMLTQDVNKADINKPFSSSQVGGKIVVPTRGMSSRRARGTSGSRPTRGAIRSPGIQTKMPTKVQVKQNFIPSHGRTMRLCKAPDMDIQIIEEKQRAKNVPLQGKYLPPINLGGNVTLMQLDPIPESSKNPFLHTNILANRGITITPPSDAGLLVVDAQDPATTRILFG</sequence>
<evidence type="ECO:0000313" key="2">
    <source>
        <dbReference type="EMBL" id="CAD7242406.1"/>
    </source>
</evidence>
<organism evidence="2">
    <name type="scientific">Darwinula stevensoni</name>
    <dbReference type="NCBI Taxonomy" id="69355"/>
    <lineage>
        <taxon>Eukaryota</taxon>
        <taxon>Metazoa</taxon>
        <taxon>Ecdysozoa</taxon>
        <taxon>Arthropoda</taxon>
        <taxon>Crustacea</taxon>
        <taxon>Oligostraca</taxon>
        <taxon>Ostracoda</taxon>
        <taxon>Podocopa</taxon>
        <taxon>Podocopida</taxon>
        <taxon>Darwinulocopina</taxon>
        <taxon>Darwinuloidea</taxon>
        <taxon>Darwinulidae</taxon>
        <taxon>Darwinula</taxon>
    </lineage>
</organism>
<protein>
    <submittedName>
        <fullName evidence="2">Uncharacterized protein</fullName>
    </submittedName>
</protein>
<feature type="compositionally biased region" description="Low complexity" evidence="1">
    <location>
        <begin position="255"/>
        <end position="264"/>
    </location>
</feature>
<gene>
    <name evidence="2" type="ORF">DSTB1V02_LOCUS2372</name>
</gene>
<dbReference type="EMBL" id="CAJPEV010000262">
    <property type="protein sequence ID" value="CAG0883137.1"/>
    <property type="molecule type" value="Genomic_DNA"/>
</dbReference>
<dbReference type="AlphaFoldDB" id="A0A7R8X2A1"/>
<feature type="region of interest" description="Disordered" evidence="1">
    <location>
        <begin position="247"/>
        <end position="270"/>
    </location>
</feature>
<feature type="compositionally biased region" description="Basic and acidic residues" evidence="1">
    <location>
        <begin position="50"/>
        <end position="63"/>
    </location>
</feature>
<keyword evidence="3" id="KW-1185">Reference proteome</keyword>
<reference evidence="2" key="1">
    <citation type="submission" date="2020-11" db="EMBL/GenBank/DDBJ databases">
        <authorList>
            <person name="Tran Van P."/>
        </authorList>
    </citation>
    <scope>NUCLEOTIDE SEQUENCE</scope>
</reference>
<accession>A0A7R8X2A1</accession>
<proteinExistence type="predicted"/>
<name>A0A7R8X2A1_9CRUS</name>